<comment type="similarity">
    <text evidence="4 14">Belongs to the cytochrome P450 family.</text>
</comment>
<dbReference type="EMBL" id="JBBXMP010000116">
    <property type="protein sequence ID" value="KAL0062012.1"/>
    <property type="molecule type" value="Genomic_DNA"/>
</dbReference>
<dbReference type="InterPro" id="IPR002401">
    <property type="entry name" value="Cyt_P450_E_grp-I"/>
</dbReference>
<evidence type="ECO:0000313" key="16">
    <source>
        <dbReference type="EMBL" id="KAL0062012.1"/>
    </source>
</evidence>
<dbReference type="PANTHER" id="PTHR46300">
    <property type="entry name" value="P450, PUTATIVE (EUROFUNG)-RELATED-RELATED"/>
    <property type="match status" value="1"/>
</dbReference>
<keyword evidence="13" id="KW-0325">Glycoprotein</keyword>
<evidence type="ECO:0000256" key="4">
    <source>
        <dbReference type="ARBA" id="ARBA00010617"/>
    </source>
</evidence>
<comment type="subcellular location">
    <subcellularLocation>
        <location evidence="2">Membrane</location>
        <topology evidence="2">Single-pass membrane protein</topology>
    </subcellularLocation>
</comment>
<evidence type="ECO:0000256" key="12">
    <source>
        <dbReference type="ARBA" id="ARBA00023136"/>
    </source>
</evidence>
<feature type="compositionally biased region" description="Basic and acidic residues" evidence="15">
    <location>
        <begin position="1"/>
        <end position="13"/>
    </location>
</feature>
<organism evidence="16 17">
    <name type="scientific">Marasmius tenuissimus</name>
    <dbReference type="NCBI Taxonomy" id="585030"/>
    <lineage>
        <taxon>Eukaryota</taxon>
        <taxon>Fungi</taxon>
        <taxon>Dikarya</taxon>
        <taxon>Basidiomycota</taxon>
        <taxon>Agaricomycotina</taxon>
        <taxon>Agaricomycetes</taxon>
        <taxon>Agaricomycetidae</taxon>
        <taxon>Agaricales</taxon>
        <taxon>Marasmiineae</taxon>
        <taxon>Marasmiaceae</taxon>
        <taxon>Marasmius</taxon>
    </lineage>
</organism>
<dbReference type="InterPro" id="IPR001128">
    <property type="entry name" value="Cyt_P450"/>
</dbReference>
<dbReference type="PRINTS" id="PR00463">
    <property type="entry name" value="EP450I"/>
</dbReference>
<proteinExistence type="inferred from homology"/>
<dbReference type="InterPro" id="IPR050364">
    <property type="entry name" value="Cytochrome_P450_fung"/>
</dbReference>
<comment type="caution">
    <text evidence="16">The sequence shown here is derived from an EMBL/GenBank/DDBJ whole genome shotgun (WGS) entry which is preliminary data.</text>
</comment>
<dbReference type="PROSITE" id="PS00086">
    <property type="entry name" value="CYTOCHROME_P450"/>
    <property type="match status" value="1"/>
</dbReference>
<gene>
    <name evidence="16" type="ORF">AAF712_011090</name>
</gene>
<evidence type="ECO:0000256" key="1">
    <source>
        <dbReference type="ARBA" id="ARBA00001971"/>
    </source>
</evidence>
<evidence type="ECO:0000256" key="2">
    <source>
        <dbReference type="ARBA" id="ARBA00004167"/>
    </source>
</evidence>
<evidence type="ECO:0000256" key="8">
    <source>
        <dbReference type="ARBA" id="ARBA00022989"/>
    </source>
</evidence>
<dbReference type="InterPro" id="IPR036396">
    <property type="entry name" value="Cyt_P450_sf"/>
</dbReference>
<dbReference type="PANTHER" id="PTHR46300:SF2">
    <property type="entry name" value="CYTOCHROME P450 MONOOXYGENASE ALNH-RELATED"/>
    <property type="match status" value="1"/>
</dbReference>
<keyword evidence="11 14" id="KW-0503">Monooxygenase</keyword>
<evidence type="ECO:0000256" key="5">
    <source>
        <dbReference type="ARBA" id="ARBA00022617"/>
    </source>
</evidence>
<evidence type="ECO:0000256" key="13">
    <source>
        <dbReference type="ARBA" id="ARBA00023180"/>
    </source>
</evidence>
<evidence type="ECO:0000256" key="3">
    <source>
        <dbReference type="ARBA" id="ARBA00005179"/>
    </source>
</evidence>
<evidence type="ECO:0000256" key="10">
    <source>
        <dbReference type="ARBA" id="ARBA00023004"/>
    </source>
</evidence>
<evidence type="ECO:0000256" key="7">
    <source>
        <dbReference type="ARBA" id="ARBA00022723"/>
    </source>
</evidence>
<comment type="cofactor">
    <cofactor evidence="1">
        <name>heme</name>
        <dbReference type="ChEBI" id="CHEBI:30413"/>
    </cofactor>
</comment>
<comment type="pathway">
    <text evidence="3">Secondary metabolite biosynthesis.</text>
</comment>
<evidence type="ECO:0000256" key="9">
    <source>
        <dbReference type="ARBA" id="ARBA00023002"/>
    </source>
</evidence>
<evidence type="ECO:0000256" key="11">
    <source>
        <dbReference type="ARBA" id="ARBA00023033"/>
    </source>
</evidence>
<reference evidence="16 17" key="1">
    <citation type="submission" date="2024-05" db="EMBL/GenBank/DDBJ databases">
        <title>A draft genome resource for the thread blight pathogen Marasmius tenuissimus strain MS-2.</title>
        <authorList>
            <person name="Yulfo-Soto G.E."/>
            <person name="Baruah I.K."/>
            <person name="Amoako-Attah I."/>
            <person name="Bukari Y."/>
            <person name="Meinhardt L.W."/>
            <person name="Bailey B.A."/>
            <person name="Cohen S.P."/>
        </authorList>
    </citation>
    <scope>NUCLEOTIDE SEQUENCE [LARGE SCALE GENOMIC DNA]</scope>
    <source>
        <strain evidence="16 17">MS-2</strain>
    </source>
</reference>
<dbReference type="Gene3D" id="1.10.630.10">
    <property type="entry name" value="Cytochrome P450"/>
    <property type="match status" value="1"/>
</dbReference>
<evidence type="ECO:0000256" key="15">
    <source>
        <dbReference type="SAM" id="MobiDB-lite"/>
    </source>
</evidence>
<evidence type="ECO:0000313" key="17">
    <source>
        <dbReference type="Proteomes" id="UP001437256"/>
    </source>
</evidence>
<dbReference type="SUPFAM" id="SSF48264">
    <property type="entry name" value="Cytochrome P450"/>
    <property type="match status" value="1"/>
</dbReference>
<keyword evidence="7 14" id="KW-0479">Metal-binding</keyword>
<evidence type="ECO:0000256" key="6">
    <source>
        <dbReference type="ARBA" id="ARBA00022692"/>
    </source>
</evidence>
<keyword evidence="9 14" id="KW-0560">Oxidoreductase</keyword>
<name>A0ABR2ZK31_9AGAR</name>
<dbReference type="Pfam" id="PF00067">
    <property type="entry name" value="p450"/>
    <property type="match status" value="1"/>
</dbReference>
<feature type="region of interest" description="Disordered" evidence="15">
    <location>
        <begin position="1"/>
        <end position="22"/>
    </location>
</feature>
<protein>
    <recommendedName>
        <fullName evidence="18">Cytochrome P450</fullName>
    </recommendedName>
</protein>
<dbReference type="Proteomes" id="UP001437256">
    <property type="component" value="Unassembled WGS sequence"/>
</dbReference>
<keyword evidence="6" id="KW-0812">Transmembrane</keyword>
<keyword evidence="12" id="KW-0472">Membrane</keyword>
<keyword evidence="8" id="KW-1133">Transmembrane helix</keyword>
<accession>A0ABR2ZK31</accession>
<dbReference type="InterPro" id="IPR017972">
    <property type="entry name" value="Cyt_P450_CS"/>
</dbReference>
<keyword evidence="17" id="KW-1185">Reference proteome</keyword>
<evidence type="ECO:0008006" key="18">
    <source>
        <dbReference type="Google" id="ProtNLM"/>
    </source>
</evidence>
<evidence type="ECO:0000256" key="14">
    <source>
        <dbReference type="RuleBase" id="RU000461"/>
    </source>
</evidence>
<keyword evidence="5 14" id="KW-0349">Heme</keyword>
<keyword evidence="10 14" id="KW-0408">Iron</keyword>
<sequence>MSDQLEKLRERDAATGSASEEELEDIKSASATIFAAGEETTLAALSTFFLAMTQNPDIQRRAHEEIISVVGEDRLPDVAADRERLRYIDCVLQEALRWHSGVPLGIPHLSLQDDVYKGMFIPKGTIMFANIRGMARDERVYSDPADFNPSRFLPAPEGRGEPFSPSIWGFGRRICPGRHFADIAIWNVVACTLATLEILPPKDEMGNDMMPELVVVEGLTSGIAPFNFQVRPRSEKARALIAEVED</sequence>